<gene>
    <name evidence="3" type="ORF">V3391_14240</name>
</gene>
<evidence type="ECO:0000259" key="2">
    <source>
        <dbReference type="Pfam" id="PF01569"/>
    </source>
</evidence>
<feature type="transmembrane region" description="Helical" evidence="1">
    <location>
        <begin position="94"/>
        <end position="111"/>
    </location>
</feature>
<keyword evidence="1" id="KW-0472">Membrane</keyword>
<dbReference type="InterPro" id="IPR000326">
    <property type="entry name" value="PAP2/HPO"/>
</dbReference>
<feature type="transmembrane region" description="Helical" evidence="1">
    <location>
        <begin position="208"/>
        <end position="226"/>
    </location>
</feature>
<dbReference type="EMBL" id="JAZHBM010000003">
    <property type="protein sequence ID" value="MEF3083369.1"/>
    <property type="molecule type" value="Genomic_DNA"/>
</dbReference>
<keyword evidence="1" id="KW-0812">Transmembrane</keyword>
<dbReference type="InterPro" id="IPR036938">
    <property type="entry name" value="PAP2/HPO_sf"/>
</dbReference>
<proteinExistence type="predicted"/>
<dbReference type="RefSeq" id="WP_332079105.1">
    <property type="nucleotide sequence ID" value="NZ_JAZHBM010000003.1"/>
</dbReference>
<feature type="transmembrane region" description="Helical" evidence="1">
    <location>
        <begin position="63"/>
        <end position="82"/>
    </location>
</feature>
<dbReference type="SUPFAM" id="SSF48317">
    <property type="entry name" value="Acid phosphatase/Vanadium-dependent haloperoxidase"/>
    <property type="match status" value="1"/>
</dbReference>
<evidence type="ECO:0000256" key="1">
    <source>
        <dbReference type="SAM" id="Phobius"/>
    </source>
</evidence>
<feature type="transmembrane region" description="Helical" evidence="1">
    <location>
        <begin position="142"/>
        <end position="167"/>
    </location>
</feature>
<comment type="caution">
    <text evidence="3">The sequence shown here is derived from an EMBL/GenBank/DDBJ whole genome shotgun (WGS) entry which is preliminary data.</text>
</comment>
<dbReference type="CDD" id="cd03396">
    <property type="entry name" value="PAP2_like_6"/>
    <property type="match status" value="1"/>
</dbReference>
<feature type="domain" description="Phosphatidic acid phosphatase type 2/haloperoxidase" evidence="2">
    <location>
        <begin position="95"/>
        <end position="224"/>
    </location>
</feature>
<keyword evidence="1" id="KW-1133">Transmembrane helix</keyword>
<feature type="transmembrane region" description="Helical" evidence="1">
    <location>
        <begin position="179"/>
        <end position="196"/>
    </location>
</feature>
<accession>A0ABU7WHB8</accession>
<evidence type="ECO:0000313" key="3">
    <source>
        <dbReference type="EMBL" id="MEF3083369.1"/>
    </source>
</evidence>
<evidence type="ECO:0000313" key="4">
    <source>
        <dbReference type="Proteomes" id="UP001358324"/>
    </source>
</evidence>
<protein>
    <submittedName>
        <fullName evidence="3">Phosphatase PAP2 family protein</fullName>
    </submittedName>
</protein>
<reference evidence="3 4" key="1">
    <citation type="submission" date="2024-01" db="EMBL/GenBank/DDBJ databases">
        <title>Novel species of the genus Luteimonas isolated from rivers.</title>
        <authorList>
            <person name="Lu H."/>
        </authorList>
    </citation>
    <scope>NUCLEOTIDE SEQUENCE [LARGE SCALE GENOMIC DNA]</scope>
    <source>
        <strain evidence="3 4">SMYT11W</strain>
    </source>
</reference>
<dbReference type="Proteomes" id="UP001358324">
    <property type="component" value="Unassembled WGS sequence"/>
</dbReference>
<keyword evidence="4" id="KW-1185">Reference proteome</keyword>
<dbReference type="Pfam" id="PF01569">
    <property type="entry name" value="PAP2"/>
    <property type="match status" value="1"/>
</dbReference>
<name>A0ABU7WHB8_9GAMM</name>
<sequence>MSVDALTRTPALLGVIAGAVALTCLLAATGGDAWWADHLYAWQGGTWAARDAWWSAELLHVGGRRFSIGCWMLTAVAWGLTWSGRVPAAWRRPLGYVLLTVPLASALVSVLKTHTGIDCPWDLQRYGGTHPWLSPFDPRPAALGPAACFPAAHAAAGYAWLALYFACAAAGPSLRTWRRLGLVFGLALGLVFGAVQQLRGAHFLSHDLWALTLCWLVAALSARVWLPAQLRDAAAARITSHRAPIAHGALR</sequence>
<organism evidence="3 4">
    <name type="scientific">Luteimonas flava</name>
    <dbReference type="NCBI Taxonomy" id="3115822"/>
    <lineage>
        <taxon>Bacteria</taxon>
        <taxon>Pseudomonadati</taxon>
        <taxon>Pseudomonadota</taxon>
        <taxon>Gammaproteobacteria</taxon>
        <taxon>Lysobacterales</taxon>
        <taxon>Lysobacteraceae</taxon>
        <taxon>Luteimonas</taxon>
    </lineage>
</organism>